<keyword evidence="5" id="KW-0966">Cell projection</keyword>
<keyword evidence="1" id="KW-0678">Repressor</keyword>
<evidence type="ECO:0000256" key="3">
    <source>
        <dbReference type="ARBA" id="ARBA00022884"/>
    </source>
</evidence>
<feature type="region of interest" description="Disordered" evidence="4">
    <location>
        <begin position="117"/>
        <end position="142"/>
    </location>
</feature>
<dbReference type="GO" id="GO:1902209">
    <property type="term" value="P:negative regulation of bacterial-type flagellum assembly"/>
    <property type="evidence" value="ECO:0007669"/>
    <property type="project" value="InterPro"/>
</dbReference>
<proteinExistence type="predicted"/>
<dbReference type="GO" id="GO:0044781">
    <property type="term" value="P:bacterial-type flagellum organization"/>
    <property type="evidence" value="ECO:0007669"/>
    <property type="project" value="UniProtKB-KW"/>
</dbReference>
<evidence type="ECO:0000256" key="2">
    <source>
        <dbReference type="ARBA" id="ARBA00022795"/>
    </source>
</evidence>
<reference evidence="5" key="1">
    <citation type="submission" date="2024-05" db="EMBL/GenBank/DDBJ databases">
        <authorList>
            <person name="Kim S."/>
            <person name="Heo J."/>
            <person name="Choi H."/>
            <person name="Choi Y."/>
            <person name="Kwon S.-W."/>
            <person name="Kim Y."/>
        </authorList>
    </citation>
    <scope>NUCLEOTIDE SEQUENCE</scope>
    <source>
        <strain evidence="5">KACC 23698</strain>
    </source>
</reference>
<dbReference type="GO" id="GO:0048027">
    <property type="term" value="F:mRNA 5'-UTR binding"/>
    <property type="evidence" value="ECO:0007669"/>
    <property type="project" value="InterPro"/>
</dbReference>
<dbReference type="InterPro" id="IPR009967">
    <property type="entry name" value="Flagellum_FlbT"/>
</dbReference>
<name>A0AAU7JJC7_9HYPH</name>
<dbReference type="AlphaFoldDB" id="A0AAU7JJC7"/>
<dbReference type="EMBL" id="CP157484">
    <property type="protein sequence ID" value="XBO40302.1"/>
    <property type="molecule type" value="Genomic_DNA"/>
</dbReference>
<evidence type="ECO:0000256" key="1">
    <source>
        <dbReference type="ARBA" id="ARBA00022491"/>
    </source>
</evidence>
<organism evidence="5">
    <name type="scientific">Alsobacter sp. KACC 23698</name>
    <dbReference type="NCBI Taxonomy" id="3149229"/>
    <lineage>
        <taxon>Bacteria</taxon>
        <taxon>Pseudomonadati</taxon>
        <taxon>Pseudomonadota</taxon>
        <taxon>Alphaproteobacteria</taxon>
        <taxon>Hyphomicrobiales</taxon>
        <taxon>Alsobacteraceae</taxon>
        <taxon>Alsobacter</taxon>
    </lineage>
</organism>
<sequence length="142" mass="15152">MPFLLELAAQEVIHVGRAVVTNAGDRTRLVIDGLLPILKQRDYLPPHAARSPAERIYVALQEMYLSGSDAAAPELMASTRDLVKQAPSARAQIAQISALVVDQQLYKALKLARALIKAPSSPPESQGSAPREPASQSGCQSG</sequence>
<keyword evidence="2" id="KW-1005">Bacterial flagellum biogenesis</keyword>
<keyword evidence="5" id="KW-0969">Cilium</keyword>
<gene>
    <name evidence="5" type="ORF">ABEG18_05840</name>
</gene>
<dbReference type="Pfam" id="PF07378">
    <property type="entry name" value="FlbT"/>
    <property type="match status" value="1"/>
</dbReference>
<accession>A0AAU7JJC7</accession>
<evidence type="ECO:0000256" key="4">
    <source>
        <dbReference type="SAM" id="MobiDB-lite"/>
    </source>
</evidence>
<protein>
    <submittedName>
        <fullName evidence="5">Flagellar biosynthesis repressor FlbT</fullName>
    </submittedName>
</protein>
<evidence type="ECO:0000313" key="5">
    <source>
        <dbReference type="EMBL" id="XBO40302.1"/>
    </source>
</evidence>
<keyword evidence="5" id="KW-0282">Flagellum</keyword>
<dbReference type="GO" id="GO:0006402">
    <property type="term" value="P:mRNA catabolic process"/>
    <property type="evidence" value="ECO:0007669"/>
    <property type="project" value="InterPro"/>
</dbReference>
<feature type="compositionally biased region" description="Polar residues" evidence="4">
    <location>
        <begin position="123"/>
        <end position="142"/>
    </location>
</feature>
<dbReference type="RefSeq" id="WP_406857158.1">
    <property type="nucleotide sequence ID" value="NZ_CP157484.1"/>
</dbReference>
<keyword evidence="3" id="KW-0694">RNA-binding</keyword>